<dbReference type="Pfam" id="PF00083">
    <property type="entry name" value="Sugar_tr"/>
    <property type="match status" value="1"/>
</dbReference>
<proteinExistence type="predicted"/>
<dbReference type="GO" id="GO:0016020">
    <property type="term" value="C:membrane"/>
    <property type="evidence" value="ECO:0007669"/>
    <property type="project" value="UniProtKB-SubCell"/>
</dbReference>
<sequence length="402" mass="42680">MLGFGVLGDLIGLDRAMTLTLAVQAIGALLQAVMPWGSTDTAWSLLIVARFIIGVGCGGVYPLSAGKAAADATHTVDPDEKAKSAAIAFFWRNPAMVWIYLFGYLLYLGPGAGIPSSVDGQLEPEDDAQRRGWQIAWRVALGFGCIAPALMTVASVFEPRANGALRDVNQPPLLERVIKARPWRGFIATGGAWFFFDISYYGNSLLQPKILDTLAPPNSTLSVWESEAENMAVAMVGVLFTLVIILLLPVIGVIRMQHFGLLLVTIIATILAFTWGLFQDAGVGAPVLLPLYALLYGSYWAPNVTTYIMATIAFEPSIRSTMNGMSAALGKVGAILGSTLFKALLEYKVGGSENAAVQIIMALCAAFGACGIVCTYVGVGHGCKPKDLPSEYQSAAVAPLVL</sequence>
<feature type="transmembrane region" description="Helical" evidence="5">
    <location>
        <begin position="357"/>
        <end position="379"/>
    </location>
</feature>
<feature type="transmembrane region" description="Helical" evidence="5">
    <location>
        <begin position="135"/>
        <end position="157"/>
    </location>
</feature>
<protein>
    <recommendedName>
        <fullName evidence="6">Major facilitator superfamily (MFS) profile domain-containing protein</fullName>
    </recommendedName>
</protein>
<dbReference type="Gene3D" id="1.20.1250.20">
    <property type="entry name" value="MFS general substrate transporter like domains"/>
    <property type="match status" value="1"/>
</dbReference>
<accession>A0A0M0JIA8</accession>
<feature type="domain" description="Major facilitator superfamily (MFS) profile" evidence="6">
    <location>
        <begin position="1"/>
        <end position="402"/>
    </location>
</feature>
<feature type="transmembrane region" description="Helical" evidence="5">
    <location>
        <begin position="183"/>
        <end position="202"/>
    </location>
</feature>
<gene>
    <name evidence="7" type="ORF">Ctob_004478</name>
</gene>
<dbReference type="PANTHER" id="PTHR24064">
    <property type="entry name" value="SOLUTE CARRIER FAMILY 22 MEMBER"/>
    <property type="match status" value="1"/>
</dbReference>
<keyword evidence="8" id="KW-1185">Reference proteome</keyword>
<evidence type="ECO:0000256" key="2">
    <source>
        <dbReference type="ARBA" id="ARBA00022692"/>
    </source>
</evidence>
<feature type="transmembrane region" description="Helical" evidence="5">
    <location>
        <begin position="231"/>
        <end position="252"/>
    </location>
</feature>
<dbReference type="EMBL" id="JWZX01002910">
    <property type="protein sequence ID" value="KOO25943.1"/>
    <property type="molecule type" value="Genomic_DNA"/>
</dbReference>
<feature type="transmembrane region" description="Helical" evidence="5">
    <location>
        <begin position="290"/>
        <end position="314"/>
    </location>
</feature>
<keyword evidence="2 5" id="KW-0812">Transmembrane</keyword>
<evidence type="ECO:0000256" key="4">
    <source>
        <dbReference type="ARBA" id="ARBA00023136"/>
    </source>
</evidence>
<evidence type="ECO:0000313" key="8">
    <source>
        <dbReference type="Proteomes" id="UP000037460"/>
    </source>
</evidence>
<dbReference type="PROSITE" id="PS50850">
    <property type="entry name" value="MFS"/>
    <property type="match status" value="1"/>
</dbReference>
<dbReference type="InterPro" id="IPR005828">
    <property type="entry name" value="MFS_sugar_transport-like"/>
</dbReference>
<evidence type="ECO:0000256" key="1">
    <source>
        <dbReference type="ARBA" id="ARBA00004141"/>
    </source>
</evidence>
<organism evidence="7 8">
    <name type="scientific">Chrysochromulina tobinii</name>
    <dbReference type="NCBI Taxonomy" id="1460289"/>
    <lineage>
        <taxon>Eukaryota</taxon>
        <taxon>Haptista</taxon>
        <taxon>Haptophyta</taxon>
        <taxon>Prymnesiophyceae</taxon>
        <taxon>Prymnesiales</taxon>
        <taxon>Chrysochromulinaceae</taxon>
        <taxon>Chrysochromulina</taxon>
    </lineage>
</organism>
<comment type="subcellular location">
    <subcellularLocation>
        <location evidence="1">Membrane</location>
        <topology evidence="1">Multi-pass membrane protein</topology>
    </subcellularLocation>
</comment>
<dbReference type="InterPro" id="IPR020846">
    <property type="entry name" value="MFS_dom"/>
</dbReference>
<feature type="transmembrane region" description="Helical" evidence="5">
    <location>
        <begin position="326"/>
        <end position="345"/>
    </location>
</feature>
<feature type="transmembrane region" description="Helical" evidence="5">
    <location>
        <begin position="259"/>
        <end position="278"/>
    </location>
</feature>
<dbReference type="InterPro" id="IPR036259">
    <property type="entry name" value="MFS_trans_sf"/>
</dbReference>
<feature type="transmembrane region" description="Helical" evidence="5">
    <location>
        <begin position="97"/>
        <end position="115"/>
    </location>
</feature>
<feature type="transmembrane region" description="Helical" evidence="5">
    <location>
        <begin position="42"/>
        <end position="63"/>
    </location>
</feature>
<dbReference type="OrthoDB" id="433512at2759"/>
<evidence type="ECO:0000259" key="6">
    <source>
        <dbReference type="PROSITE" id="PS50850"/>
    </source>
</evidence>
<evidence type="ECO:0000313" key="7">
    <source>
        <dbReference type="EMBL" id="KOO25943.1"/>
    </source>
</evidence>
<reference evidence="8" key="1">
    <citation type="journal article" date="2015" name="PLoS Genet.">
        <title>Genome Sequence and Transcriptome Analyses of Chrysochromulina tobin: Metabolic Tools for Enhanced Algal Fitness in the Prominent Order Prymnesiales (Haptophyceae).</title>
        <authorList>
            <person name="Hovde B.T."/>
            <person name="Deodato C.R."/>
            <person name="Hunsperger H.M."/>
            <person name="Ryken S.A."/>
            <person name="Yost W."/>
            <person name="Jha R.K."/>
            <person name="Patterson J."/>
            <person name="Monnat R.J. Jr."/>
            <person name="Barlow S.B."/>
            <person name="Starkenburg S.R."/>
            <person name="Cattolico R.A."/>
        </authorList>
    </citation>
    <scope>NUCLEOTIDE SEQUENCE</scope>
    <source>
        <strain evidence="8">CCMP291</strain>
    </source>
</reference>
<keyword evidence="4 5" id="KW-0472">Membrane</keyword>
<dbReference type="SUPFAM" id="SSF103473">
    <property type="entry name" value="MFS general substrate transporter"/>
    <property type="match status" value="1"/>
</dbReference>
<dbReference type="Proteomes" id="UP000037460">
    <property type="component" value="Unassembled WGS sequence"/>
</dbReference>
<comment type="caution">
    <text evidence="7">The sequence shown here is derived from an EMBL/GenBank/DDBJ whole genome shotgun (WGS) entry which is preliminary data.</text>
</comment>
<dbReference type="GO" id="GO:0022857">
    <property type="term" value="F:transmembrane transporter activity"/>
    <property type="evidence" value="ECO:0007669"/>
    <property type="project" value="InterPro"/>
</dbReference>
<dbReference type="AlphaFoldDB" id="A0A0M0JIA8"/>
<evidence type="ECO:0000256" key="3">
    <source>
        <dbReference type="ARBA" id="ARBA00022989"/>
    </source>
</evidence>
<keyword evidence="3 5" id="KW-1133">Transmembrane helix</keyword>
<name>A0A0M0JIA8_9EUKA</name>
<evidence type="ECO:0000256" key="5">
    <source>
        <dbReference type="SAM" id="Phobius"/>
    </source>
</evidence>